<organism evidence="1 2">
    <name type="scientific">Quillaja saponaria</name>
    <name type="common">Soap bark tree</name>
    <dbReference type="NCBI Taxonomy" id="32244"/>
    <lineage>
        <taxon>Eukaryota</taxon>
        <taxon>Viridiplantae</taxon>
        <taxon>Streptophyta</taxon>
        <taxon>Embryophyta</taxon>
        <taxon>Tracheophyta</taxon>
        <taxon>Spermatophyta</taxon>
        <taxon>Magnoliopsida</taxon>
        <taxon>eudicotyledons</taxon>
        <taxon>Gunneridae</taxon>
        <taxon>Pentapetalae</taxon>
        <taxon>rosids</taxon>
        <taxon>fabids</taxon>
        <taxon>Fabales</taxon>
        <taxon>Quillajaceae</taxon>
        <taxon>Quillaja</taxon>
    </lineage>
</organism>
<protein>
    <submittedName>
        <fullName evidence="1">Mannose-6-phosphate isomerase</fullName>
    </submittedName>
</protein>
<dbReference type="GO" id="GO:0016853">
    <property type="term" value="F:isomerase activity"/>
    <property type="evidence" value="ECO:0007669"/>
    <property type="project" value="UniProtKB-KW"/>
</dbReference>
<dbReference type="PANTHER" id="PTHR34808">
    <property type="entry name" value="EXPRESSED PROTEIN"/>
    <property type="match status" value="1"/>
</dbReference>
<dbReference type="EMBL" id="JARAOO010000007">
    <property type="protein sequence ID" value="KAJ7963058.1"/>
    <property type="molecule type" value="Genomic_DNA"/>
</dbReference>
<evidence type="ECO:0000313" key="1">
    <source>
        <dbReference type="EMBL" id="KAJ7963058.1"/>
    </source>
</evidence>
<dbReference type="AlphaFoldDB" id="A0AAD7PPF6"/>
<keyword evidence="2" id="KW-1185">Reference proteome</keyword>
<comment type="caution">
    <text evidence="1">The sequence shown here is derived from an EMBL/GenBank/DDBJ whole genome shotgun (WGS) entry which is preliminary data.</text>
</comment>
<accession>A0AAD7PPF6</accession>
<reference evidence="1" key="1">
    <citation type="journal article" date="2023" name="Science">
        <title>Elucidation of the pathway for biosynthesis of saponin adjuvants from the soapbark tree.</title>
        <authorList>
            <person name="Reed J."/>
            <person name="Orme A."/>
            <person name="El-Demerdash A."/>
            <person name="Owen C."/>
            <person name="Martin L.B.B."/>
            <person name="Misra R.C."/>
            <person name="Kikuchi S."/>
            <person name="Rejzek M."/>
            <person name="Martin A.C."/>
            <person name="Harkess A."/>
            <person name="Leebens-Mack J."/>
            <person name="Louveau T."/>
            <person name="Stephenson M.J."/>
            <person name="Osbourn A."/>
        </authorList>
    </citation>
    <scope>NUCLEOTIDE SEQUENCE</scope>
    <source>
        <strain evidence="1">S10</strain>
    </source>
</reference>
<keyword evidence="1" id="KW-0413">Isomerase</keyword>
<dbReference type="PANTHER" id="PTHR34808:SF5">
    <property type="entry name" value="SMP DOMAIN-CONTAINING PROTEIN"/>
    <property type="match status" value="1"/>
</dbReference>
<dbReference type="Proteomes" id="UP001163823">
    <property type="component" value="Chromosome 7"/>
</dbReference>
<proteinExistence type="predicted"/>
<sequence length="112" mass="12470">MAKICCSIELEPKTLSQTQLNQAREVAAEVVQKLEPSEASSIFIEGLRPLDPTKEIIKQMDEDNEGKDEKHFEINEGAKIVDDKACQCLCTTAAIDQSPDQFNLKEPFSAPF</sequence>
<name>A0AAD7PPF6_QUISA</name>
<gene>
    <name evidence="1" type="ORF">O6P43_018200</name>
</gene>
<evidence type="ECO:0000313" key="2">
    <source>
        <dbReference type="Proteomes" id="UP001163823"/>
    </source>
</evidence>
<dbReference type="KEGG" id="qsa:O6P43_018200"/>